<organism evidence="6 7">
    <name type="scientific">Quillaja saponaria</name>
    <name type="common">Soap bark tree</name>
    <dbReference type="NCBI Taxonomy" id="32244"/>
    <lineage>
        <taxon>Eukaryota</taxon>
        <taxon>Viridiplantae</taxon>
        <taxon>Streptophyta</taxon>
        <taxon>Embryophyta</taxon>
        <taxon>Tracheophyta</taxon>
        <taxon>Spermatophyta</taxon>
        <taxon>Magnoliopsida</taxon>
        <taxon>eudicotyledons</taxon>
        <taxon>Gunneridae</taxon>
        <taxon>Pentapetalae</taxon>
        <taxon>rosids</taxon>
        <taxon>fabids</taxon>
        <taxon>Fabales</taxon>
        <taxon>Quillajaceae</taxon>
        <taxon>Quillaja</taxon>
    </lineage>
</organism>
<proteinExistence type="predicted"/>
<evidence type="ECO:0000259" key="5">
    <source>
        <dbReference type="PROSITE" id="PS51999"/>
    </source>
</evidence>
<feature type="domain" description="GRF-type" evidence="5">
    <location>
        <begin position="112"/>
        <end position="154"/>
    </location>
</feature>
<name>A0AAD7PMD5_QUISA</name>
<dbReference type="KEGG" id="qsa:O6P43_020581"/>
<dbReference type="Pfam" id="PF06839">
    <property type="entry name" value="Zn_ribbon_GRF"/>
    <property type="match status" value="1"/>
</dbReference>
<evidence type="ECO:0000313" key="7">
    <source>
        <dbReference type="Proteomes" id="UP001163823"/>
    </source>
</evidence>
<evidence type="ECO:0000256" key="2">
    <source>
        <dbReference type="ARBA" id="ARBA00022771"/>
    </source>
</evidence>
<keyword evidence="2 4" id="KW-0863">Zinc-finger</keyword>
<evidence type="ECO:0000256" key="1">
    <source>
        <dbReference type="ARBA" id="ARBA00022723"/>
    </source>
</evidence>
<keyword evidence="7" id="KW-1185">Reference proteome</keyword>
<accession>A0AAD7PMD5</accession>
<keyword evidence="3" id="KW-0862">Zinc</keyword>
<reference evidence="6" key="1">
    <citation type="journal article" date="2023" name="Science">
        <title>Elucidation of the pathway for biosynthesis of saponin adjuvants from the soapbark tree.</title>
        <authorList>
            <person name="Reed J."/>
            <person name="Orme A."/>
            <person name="El-Demerdash A."/>
            <person name="Owen C."/>
            <person name="Martin L.B.B."/>
            <person name="Misra R.C."/>
            <person name="Kikuchi S."/>
            <person name="Rejzek M."/>
            <person name="Martin A.C."/>
            <person name="Harkess A."/>
            <person name="Leebens-Mack J."/>
            <person name="Louveau T."/>
            <person name="Stephenson M.J."/>
            <person name="Osbourn A."/>
        </authorList>
    </citation>
    <scope>NUCLEOTIDE SEQUENCE</scope>
    <source>
        <strain evidence="6">S10</strain>
    </source>
</reference>
<dbReference type="EMBL" id="JARAOO010000008">
    <property type="protein sequence ID" value="KAJ7960089.1"/>
    <property type="molecule type" value="Genomic_DNA"/>
</dbReference>
<protein>
    <submittedName>
        <fullName evidence="6">DNA topoisomerase</fullName>
    </submittedName>
</protein>
<comment type="caution">
    <text evidence="6">The sequence shown here is derived from an EMBL/GenBank/DDBJ whole genome shotgun (WGS) entry which is preliminary data.</text>
</comment>
<dbReference type="PANTHER" id="PTHR33680:SF1">
    <property type="entry name" value="OS05G0489500 PROTEIN"/>
    <property type="match status" value="1"/>
</dbReference>
<evidence type="ECO:0000256" key="3">
    <source>
        <dbReference type="ARBA" id="ARBA00022833"/>
    </source>
</evidence>
<dbReference type="InterPro" id="IPR010666">
    <property type="entry name" value="Znf_GRF"/>
</dbReference>
<feature type="domain" description="GRF-type" evidence="5">
    <location>
        <begin position="66"/>
        <end position="107"/>
    </location>
</feature>
<evidence type="ECO:0000313" key="6">
    <source>
        <dbReference type="EMBL" id="KAJ7960089.1"/>
    </source>
</evidence>
<dbReference type="Proteomes" id="UP001163823">
    <property type="component" value="Chromosome 8"/>
</dbReference>
<dbReference type="GO" id="GO:0008270">
    <property type="term" value="F:zinc ion binding"/>
    <property type="evidence" value="ECO:0007669"/>
    <property type="project" value="UniProtKB-KW"/>
</dbReference>
<sequence>MVSNINDCLGVGPPPTLAPPAVAVSPSRDISKNTCKKPGHWDKNWPSKKPIKSRNRMNNNIPVIHCPSGAGPCPLKTAHTEKNPGRKFYSCPKTSPSCGFFEWCDKKQAPSCFCGAGACTITETSGPNSGQRYYCCRIRKGFGACEFRQWVDSQEAVGGPETKQRYKEKHSGSPKTQLNLHRYFTPLNMKSKSVTMDNGQSFSNSGVEPISPQKEGAMLMENHNDDNIIRMPTSMQQDLQHTVAHENELIVPCSSNWDTVLQEANTWVPIMKKTPRASHFKSRYDIRCRQEKFWRHICAADPEDSPTRANVTHQTLVSEPGWLGRLVLPPARCLTDPPSSTPIFHCLGIEGSTSLPHRPLNATLDTPNVEDLASVTFPSKGTLRLATSESTYNRHSSQELIERYEVEKGRFEHISRIQAETYASFTTSENCLKTLRQKASHMKDILLQIETQLHDCEACS</sequence>
<dbReference type="PROSITE" id="PS51999">
    <property type="entry name" value="ZF_GRF"/>
    <property type="match status" value="2"/>
</dbReference>
<dbReference type="PANTHER" id="PTHR33680">
    <property type="entry name" value="OS07G0190500 PROTEIN"/>
    <property type="match status" value="1"/>
</dbReference>
<gene>
    <name evidence="6" type="ORF">O6P43_020581</name>
</gene>
<evidence type="ECO:0000256" key="4">
    <source>
        <dbReference type="PROSITE-ProRule" id="PRU01343"/>
    </source>
</evidence>
<dbReference type="AlphaFoldDB" id="A0AAD7PMD5"/>
<keyword evidence="1" id="KW-0479">Metal-binding</keyword>